<keyword evidence="1" id="KW-0479">Metal-binding</keyword>
<dbReference type="OrthoDB" id="2692435at2759"/>
<dbReference type="SMART" id="SM00343">
    <property type="entry name" value="ZnF_C2HC"/>
    <property type="match status" value="1"/>
</dbReference>
<keyword evidence="6" id="KW-1185">Reference proteome</keyword>
<reference evidence="5 6" key="1">
    <citation type="journal article" date="2019" name="Nat. Ecol. Evol.">
        <title>Megaphylogeny resolves global patterns of mushroom evolution.</title>
        <authorList>
            <person name="Varga T."/>
            <person name="Krizsan K."/>
            <person name="Foldi C."/>
            <person name="Dima B."/>
            <person name="Sanchez-Garcia M."/>
            <person name="Sanchez-Ramirez S."/>
            <person name="Szollosi G.J."/>
            <person name="Szarkandi J.G."/>
            <person name="Papp V."/>
            <person name="Albert L."/>
            <person name="Andreopoulos W."/>
            <person name="Angelini C."/>
            <person name="Antonin V."/>
            <person name="Barry K.W."/>
            <person name="Bougher N.L."/>
            <person name="Buchanan P."/>
            <person name="Buyck B."/>
            <person name="Bense V."/>
            <person name="Catcheside P."/>
            <person name="Chovatia M."/>
            <person name="Cooper J."/>
            <person name="Damon W."/>
            <person name="Desjardin D."/>
            <person name="Finy P."/>
            <person name="Geml J."/>
            <person name="Haridas S."/>
            <person name="Hughes K."/>
            <person name="Justo A."/>
            <person name="Karasinski D."/>
            <person name="Kautmanova I."/>
            <person name="Kiss B."/>
            <person name="Kocsube S."/>
            <person name="Kotiranta H."/>
            <person name="LaButti K.M."/>
            <person name="Lechner B.E."/>
            <person name="Liimatainen K."/>
            <person name="Lipzen A."/>
            <person name="Lukacs Z."/>
            <person name="Mihaltcheva S."/>
            <person name="Morgado L.N."/>
            <person name="Niskanen T."/>
            <person name="Noordeloos M.E."/>
            <person name="Ohm R.A."/>
            <person name="Ortiz-Santana B."/>
            <person name="Ovrebo C."/>
            <person name="Racz N."/>
            <person name="Riley R."/>
            <person name="Savchenko A."/>
            <person name="Shiryaev A."/>
            <person name="Soop K."/>
            <person name="Spirin V."/>
            <person name="Szebenyi C."/>
            <person name="Tomsovsky M."/>
            <person name="Tulloss R.E."/>
            <person name="Uehling J."/>
            <person name="Grigoriev I.V."/>
            <person name="Vagvolgyi C."/>
            <person name="Papp T."/>
            <person name="Martin F.M."/>
            <person name="Miettinen O."/>
            <person name="Hibbett D.S."/>
            <person name="Nagy L.G."/>
        </authorList>
    </citation>
    <scope>NUCLEOTIDE SEQUENCE [LARGE SCALE GENOMIC DNA]</scope>
    <source>
        <strain evidence="5 6">CBS 121175</strain>
    </source>
</reference>
<dbReference type="EMBL" id="ML210537">
    <property type="protein sequence ID" value="TFK17283.1"/>
    <property type="molecule type" value="Genomic_DNA"/>
</dbReference>
<dbReference type="GO" id="GO:0008270">
    <property type="term" value="F:zinc ion binding"/>
    <property type="evidence" value="ECO:0007669"/>
    <property type="project" value="UniProtKB-KW"/>
</dbReference>
<dbReference type="Proteomes" id="UP000307440">
    <property type="component" value="Unassembled WGS sequence"/>
</dbReference>
<keyword evidence="1" id="KW-0863">Zinc-finger</keyword>
<sequence>ECFNCHKKGHIRAECWAKGGGREGQGPKGQRNPNRTHQANDTSTSLNDVTYMANPSANNPDTSRYDWLLDSGTTSHICT</sequence>
<feature type="compositionally biased region" description="Gly residues" evidence="2">
    <location>
        <begin position="18"/>
        <end position="27"/>
    </location>
</feature>
<dbReference type="STRING" id="230819.A0A5C3KFA2"/>
<feature type="non-terminal residue" evidence="5">
    <location>
        <position position="1"/>
    </location>
</feature>
<evidence type="ECO:0000313" key="5">
    <source>
        <dbReference type="EMBL" id="TFK18642.1"/>
    </source>
</evidence>
<name>A0A5C3KFA2_COPMA</name>
<evidence type="ECO:0000256" key="2">
    <source>
        <dbReference type="SAM" id="MobiDB-lite"/>
    </source>
</evidence>
<feature type="domain" description="CCHC-type" evidence="3">
    <location>
        <begin position="2"/>
        <end position="15"/>
    </location>
</feature>
<evidence type="ECO:0000313" key="6">
    <source>
        <dbReference type="Proteomes" id="UP000307440"/>
    </source>
</evidence>
<feature type="non-terminal residue" evidence="5">
    <location>
        <position position="79"/>
    </location>
</feature>
<feature type="compositionally biased region" description="Polar residues" evidence="2">
    <location>
        <begin position="32"/>
        <end position="48"/>
    </location>
</feature>
<gene>
    <name evidence="5" type="ORF">FA15DRAFT_561514</name>
    <name evidence="4" type="ORF">FA15DRAFT_570052</name>
</gene>
<dbReference type="AlphaFoldDB" id="A0A5C3KFA2"/>
<dbReference type="InterPro" id="IPR001878">
    <property type="entry name" value="Znf_CCHC"/>
</dbReference>
<evidence type="ECO:0000256" key="1">
    <source>
        <dbReference type="PROSITE-ProRule" id="PRU00047"/>
    </source>
</evidence>
<protein>
    <recommendedName>
        <fullName evidence="3">CCHC-type domain-containing protein</fullName>
    </recommendedName>
</protein>
<dbReference type="GO" id="GO:0003676">
    <property type="term" value="F:nucleic acid binding"/>
    <property type="evidence" value="ECO:0007669"/>
    <property type="project" value="InterPro"/>
</dbReference>
<organism evidence="5 6">
    <name type="scientific">Coprinopsis marcescibilis</name>
    <name type="common">Agaric fungus</name>
    <name type="synonym">Psathyrella marcescibilis</name>
    <dbReference type="NCBI Taxonomy" id="230819"/>
    <lineage>
        <taxon>Eukaryota</taxon>
        <taxon>Fungi</taxon>
        <taxon>Dikarya</taxon>
        <taxon>Basidiomycota</taxon>
        <taxon>Agaricomycotina</taxon>
        <taxon>Agaricomycetes</taxon>
        <taxon>Agaricomycetidae</taxon>
        <taxon>Agaricales</taxon>
        <taxon>Agaricineae</taxon>
        <taxon>Psathyrellaceae</taxon>
        <taxon>Coprinopsis</taxon>
    </lineage>
</organism>
<feature type="region of interest" description="Disordered" evidence="2">
    <location>
        <begin position="17"/>
        <end position="48"/>
    </location>
</feature>
<dbReference type="EMBL" id="ML210387">
    <property type="protein sequence ID" value="TFK18642.1"/>
    <property type="molecule type" value="Genomic_DNA"/>
</dbReference>
<dbReference type="PROSITE" id="PS50158">
    <property type="entry name" value="ZF_CCHC"/>
    <property type="match status" value="1"/>
</dbReference>
<evidence type="ECO:0000313" key="4">
    <source>
        <dbReference type="EMBL" id="TFK17283.1"/>
    </source>
</evidence>
<accession>A0A5C3KFA2</accession>
<evidence type="ECO:0000259" key="3">
    <source>
        <dbReference type="PROSITE" id="PS50158"/>
    </source>
</evidence>
<proteinExistence type="predicted"/>
<keyword evidence="1" id="KW-0862">Zinc</keyword>